<reference evidence="2" key="1">
    <citation type="submission" date="2020-04" db="EMBL/GenBank/DDBJ databases">
        <authorList>
            <person name="Chiriac C."/>
            <person name="Salcher M."/>
            <person name="Ghai R."/>
            <person name="Kavagutti S V."/>
        </authorList>
    </citation>
    <scope>NUCLEOTIDE SEQUENCE</scope>
</reference>
<name>A0A6J5KI50_9CAUD</name>
<dbReference type="InterPro" id="IPR014907">
    <property type="entry name" value="BT4734-like_N"/>
</dbReference>
<dbReference type="Pfam" id="PF08800">
    <property type="entry name" value="BT4734-like_N"/>
    <property type="match status" value="1"/>
</dbReference>
<gene>
    <name evidence="2" type="ORF">UFOVP25_23</name>
</gene>
<accession>A0A6J5KI50</accession>
<proteinExistence type="predicted"/>
<feature type="domain" description="BT4734-like N-terminal" evidence="1">
    <location>
        <begin position="61"/>
        <end position="176"/>
    </location>
</feature>
<protein>
    <submittedName>
        <fullName evidence="2">Virulence-protein E, N-terminal</fullName>
    </submittedName>
</protein>
<organism evidence="2">
    <name type="scientific">uncultured Caudovirales phage</name>
    <dbReference type="NCBI Taxonomy" id="2100421"/>
    <lineage>
        <taxon>Viruses</taxon>
        <taxon>Duplodnaviria</taxon>
        <taxon>Heunggongvirae</taxon>
        <taxon>Uroviricota</taxon>
        <taxon>Caudoviricetes</taxon>
        <taxon>Peduoviridae</taxon>
        <taxon>Maltschvirus</taxon>
        <taxon>Maltschvirus maltsch</taxon>
    </lineage>
</organism>
<evidence type="ECO:0000313" key="2">
    <source>
        <dbReference type="EMBL" id="CAB4121768.1"/>
    </source>
</evidence>
<evidence type="ECO:0000259" key="1">
    <source>
        <dbReference type="Pfam" id="PF08800"/>
    </source>
</evidence>
<sequence length="400" mass="45969">MIQISAYRPYTNKEGKTTAGCIPYDSTLESEIKDIQSAKHKTLIETLRNITDDDEKRTFKAANLPCFTVSAKCKDWRNSENIVNHTGLICIDIDKHNNEHVEDWAALRDKLFDNGKSIVAAFISASGHGLAIIFKVLPNHHLQVFNTIVGELNLLGIKVDIQCKDIVRVRYSSVDEGARLRDYQSVEYALPSDKFNQVHEPKIEYKHSKNVNSIKTFNHAIENANKWGEFTDGYKHHYLLRVAAYCNLVGMDEDLCKVFVIDTFASSTSIAHKDLIKPISLTYRAYKSQFSTQAIPPPLYSFKQIKWLLTYVKKDLLKSKIEDFGRDTYEGHKDIFTVESKLLCFFMHLIAPDYTWTTRETKKTYPTQKIKQIIPENAILDSCNGTRIWVSKVNLYPLNW</sequence>
<dbReference type="EMBL" id="LR796153">
    <property type="protein sequence ID" value="CAB4121768.1"/>
    <property type="molecule type" value="Genomic_DNA"/>
</dbReference>